<dbReference type="EMBL" id="JAPQKR010000014">
    <property type="protein sequence ID" value="KAJ5198040.1"/>
    <property type="molecule type" value="Genomic_DNA"/>
</dbReference>
<comment type="caution">
    <text evidence="2">The sequence shown here is derived from an EMBL/GenBank/DDBJ whole genome shotgun (WGS) entry which is preliminary data.</text>
</comment>
<dbReference type="Proteomes" id="UP001150904">
    <property type="component" value="Unassembled WGS sequence"/>
</dbReference>
<organism evidence="2 3">
    <name type="scientific">Penicillium cinerascens</name>
    <dbReference type="NCBI Taxonomy" id="70096"/>
    <lineage>
        <taxon>Eukaryota</taxon>
        <taxon>Fungi</taxon>
        <taxon>Dikarya</taxon>
        <taxon>Ascomycota</taxon>
        <taxon>Pezizomycotina</taxon>
        <taxon>Eurotiomycetes</taxon>
        <taxon>Eurotiomycetidae</taxon>
        <taxon>Eurotiales</taxon>
        <taxon>Aspergillaceae</taxon>
        <taxon>Penicillium</taxon>
    </lineage>
</organism>
<dbReference type="RefSeq" id="XP_058306468.1">
    <property type="nucleotide sequence ID" value="XM_058454219.1"/>
</dbReference>
<name>A0A9W9MD40_9EURO</name>
<gene>
    <name evidence="2" type="ORF">N7498_007157</name>
</gene>
<reference evidence="2" key="2">
    <citation type="journal article" date="2023" name="IMA Fungus">
        <title>Comparative genomic study of the Penicillium genus elucidates a diverse pangenome and 15 lateral gene transfer events.</title>
        <authorList>
            <person name="Petersen C."/>
            <person name="Sorensen T."/>
            <person name="Nielsen M.R."/>
            <person name="Sondergaard T.E."/>
            <person name="Sorensen J.L."/>
            <person name="Fitzpatrick D.A."/>
            <person name="Frisvad J.C."/>
            <person name="Nielsen K.L."/>
        </authorList>
    </citation>
    <scope>NUCLEOTIDE SEQUENCE</scope>
    <source>
        <strain evidence="2">IBT 15544</strain>
    </source>
</reference>
<dbReference type="AlphaFoldDB" id="A0A9W9MD40"/>
<reference evidence="2" key="1">
    <citation type="submission" date="2022-12" db="EMBL/GenBank/DDBJ databases">
        <authorList>
            <person name="Petersen C."/>
        </authorList>
    </citation>
    <scope>NUCLEOTIDE SEQUENCE</scope>
    <source>
        <strain evidence="2">IBT 15544</strain>
    </source>
</reference>
<accession>A0A9W9MD40</accession>
<feature type="region of interest" description="Disordered" evidence="1">
    <location>
        <begin position="29"/>
        <end position="60"/>
    </location>
</feature>
<sequence length="60" mass="6569">MTLRLLGLLSPPECDSEICHSLLFLGRDPADRRGKEVPDLGHGDSDLRRSNTLKKGAVDP</sequence>
<evidence type="ECO:0000256" key="1">
    <source>
        <dbReference type="SAM" id="MobiDB-lite"/>
    </source>
</evidence>
<dbReference type="GeneID" id="83181520"/>
<feature type="compositionally biased region" description="Basic and acidic residues" evidence="1">
    <location>
        <begin position="29"/>
        <end position="49"/>
    </location>
</feature>
<protein>
    <submittedName>
        <fullName evidence="2">Uncharacterized protein</fullName>
    </submittedName>
</protein>
<evidence type="ECO:0000313" key="2">
    <source>
        <dbReference type="EMBL" id="KAJ5198040.1"/>
    </source>
</evidence>
<evidence type="ECO:0000313" key="3">
    <source>
        <dbReference type="Proteomes" id="UP001150904"/>
    </source>
</evidence>
<proteinExistence type="predicted"/>
<keyword evidence="3" id="KW-1185">Reference proteome</keyword>